<accession>A0A0G0X6T2</accession>
<evidence type="ECO:0000313" key="2">
    <source>
        <dbReference type="Proteomes" id="UP000034601"/>
    </source>
</evidence>
<sequence length="261" mass="30858">MTEQLNEYILTPAECGEVWKFQREEKSKADNRTDWSSPFYPSMRTVEFEHPAGFLAYREGVREVEPKDLYKWIIRDSYNWSSLRNIVPLPDLRWGVVIYGAWNNFADTICRTLIKFNNNIVFTVNLPEKPLMPLKVEDFRSYNEEPPRHRPWMSVYSSQQLEDPLTSTVAKLFSNNFWQLAMVLQEPRQTLKDRVIYFLCDEQEKSYPRADYILVEGPVDFNGEELITKPKEEVYFVPPIVVVEQGKLRFLYGGYLKTDEI</sequence>
<dbReference type="Proteomes" id="UP000034601">
    <property type="component" value="Unassembled WGS sequence"/>
</dbReference>
<protein>
    <submittedName>
        <fullName evidence="1">Uncharacterized protein</fullName>
    </submittedName>
</protein>
<proteinExistence type="predicted"/>
<name>A0A0G0X6T2_9BACT</name>
<organism evidence="1 2">
    <name type="scientific">Candidatus Daviesbacteria bacterium GW2011_GWA2_40_9</name>
    <dbReference type="NCBI Taxonomy" id="1618424"/>
    <lineage>
        <taxon>Bacteria</taxon>
        <taxon>Candidatus Daviesiibacteriota</taxon>
    </lineage>
</organism>
<evidence type="ECO:0000313" key="1">
    <source>
        <dbReference type="EMBL" id="KKR83357.1"/>
    </source>
</evidence>
<dbReference type="AlphaFoldDB" id="A0A0G0X6T2"/>
<dbReference type="EMBL" id="LCAB01000006">
    <property type="protein sequence ID" value="KKR83357.1"/>
    <property type="molecule type" value="Genomic_DNA"/>
</dbReference>
<comment type="caution">
    <text evidence="1">The sequence shown here is derived from an EMBL/GenBank/DDBJ whole genome shotgun (WGS) entry which is preliminary data.</text>
</comment>
<reference evidence="1 2" key="1">
    <citation type="journal article" date="2015" name="Nature">
        <title>rRNA introns, odd ribosomes, and small enigmatic genomes across a large radiation of phyla.</title>
        <authorList>
            <person name="Brown C.T."/>
            <person name="Hug L.A."/>
            <person name="Thomas B.C."/>
            <person name="Sharon I."/>
            <person name="Castelle C.J."/>
            <person name="Singh A."/>
            <person name="Wilkins M.J."/>
            <person name="Williams K.H."/>
            <person name="Banfield J.F."/>
        </authorList>
    </citation>
    <scope>NUCLEOTIDE SEQUENCE [LARGE SCALE GENOMIC DNA]</scope>
</reference>
<gene>
    <name evidence="1" type="ORF">UU29_C0006G0046</name>
</gene>